<dbReference type="InterPro" id="IPR050833">
    <property type="entry name" value="Poly_Biosynth_Transport"/>
</dbReference>
<keyword evidence="2" id="KW-1003">Cell membrane</keyword>
<keyword evidence="3 6" id="KW-0812">Transmembrane</keyword>
<evidence type="ECO:0000256" key="3">
    <source>
        <dbReference type="ARBA" id="ARBA00022692"/>
    </source>
</evidence>
<dbReference type="HOGENOM" id="CLU_632713_0_0_10"/>
<evidence type="ECO:0000256" key="6">
    <source>
        <dbReference type="SAM" id="Phobius"/>
    </source>
</evidence>
<evidence type="ECO:0000313" key="7">
    <source>
        <dbReference type="EMBL" id="EFV28910.1"/>
    </source>
</evidence>
<feature type="transmembrane region" description="Helical" evidence="6">
    <location>
        <begin position="236"/>
        <end position="257"/>
    </location>
</feature>
<sequence length="481" mass="54647">MSVYYSCISCYELIIFEFLVKKGMDNSGKYINQRANIVLYAIDRFLQEFVNVIAKLIDRFVAIDIYSKFSAHQGTMQNVIGLLTFNALGGLLIMVTNIKLANVLGAAVFGIYSYYLAIGEIGSNIVRYGRHKTMLRELVQHPDRRNITITYTVWISIINLILFLATIIVFHNQMDIQLSIVAILLILSPCLISLDFQPVYESFRLISWHSIYYLIQKILFIVGVWTILLINNRLSIGNVAIILFLSWIIVVVIQYWEVIHQLQINIFKQFKIRDLFRFYKSGFIIAVVCVLGCAFGPIIQMIIKQSSSEVSVGLYAACLQLLTIAKFILNQMVRVGNPKMAEICIVGYDKQRKRNFLKKYIFIMVLSVSPFAIPMFICPDLIVKSLFSSEYLEISSALPICAVYLILSSIGAVFNQFLVSYRADMIYILFYSIAAIVSIIIAVLMIPYYGFLGGVLAFCISDGLASILYTIISLNILRNEI</sequence>
<feature type="transmembrane region" description="Helical" evidence="6">
    <location>
        <begin position="104"/>
        <end position="126"/>
    </location>
</feature>
<organism evidence="7 8">
    <name type="scientific">Bacteroides eggerthii 1_2_48FAA</name>
    <dbReference type="NCBI Taxonomy" id="665953"/>
    <lineage>
        <taxon>Bacteria</taxon>
        <taxon>Pseudomonadati</taxon>
        <taxon>Bacteroidota</taxon>
        <taxon>Bacteroidia</taxon>
        <taxon>Bacteroidales</taxon>
        <taxon>Bacteroidaceae</taxon>
        <taxon>Bacteroides</taxon>
    </lineage>
</organism>
<feature type="transmembrane region" description="Helical" evidence="6">
    <location>
        <begin position="360"/>
        <end position="382"/>
    </location>
</feature>
<dbReference type="GO" id="GO:0005886">
    <property type="term" value="C:plasma membrane"/>
    <property type="evidence" value="ECO:0007669"/>
    <property type="project" value="UniProtKB-SubCell"/>
</dbReference>
<dbReference type="PANTHER" id="PTHR30250">
    <property type="entry name" value="PST FAMILY PREDICTED COLANIC ACID TRANSPORTER"/>
    <property type="match status" value="1"/>
</dbReference>
<dbReference type="EMBL" id="ACWG01000037">
    <property type="protein sequence ID" value="EFV28910.1"/>
    <property type="molecule type" value="Genomic_DNA"/>
</dbReference>
<evidence type="ECO:0000256" key="1">
    <source>
        <dbReference type="ARBA" id="ARBA00004651"/>
    </source>
</evidence>
<evidence type="ECO:0000313" key="8">
    <source>
        <dbReference type="Proteomes" id="UP000003246"/>
    </source>
</evidence>
<feature type="transmembrane region" description="Helical" evidence="6">
    <location>
        <begin position="426"/>
        <end position="449"/>
    </location>
</feature>
<keyword evidence="5 6" id="KW-0472">Membrane</keyword>
<reference evidence="7 8" key="1">
    <citation type="submission" date="2010-10" db="EMBL/GenBank/DDBJ databases">
        <title>The Genome Sequence of Bacteroides eggerthii strain 1_2_48FAA.</title>
        <authorList>
            <consortium name="The Broad Institute Genome Sequencing Platform"/>
            <person name="Ward D."/>
            <person name="Earl A."/>
            <person name="Feldgarden M."/>
            <person name="Young S.K."/>
            <person name="Gargeya S."/>
            <person name="Zeng Q."/>
            <person name="Alvarado L."/>
            <person name="Berlin A."/>
            <person name="Bochicchio J."/>
            <person name="Chapman S.B."/>
            <person name="Chen Z."/>
            <person name="Freedman E."/>
            <person name="Gellesch M."/>
            <person name="Goldberg J."/>
            <person name="Griggs A."/>
            <person name="Gujja S."/>
            <person name="Heilman E."/>
            <person name="Heiman D."/>
            <person name="Howarth C."/>
            <person name="Mehta T."/>
            <person name="Neiman D."/>
            <person name="Pearson M."/>
            <person name="Roberts A."/>
            <person name="Saif S."/>
            <person name="Shea T."/>
            <person name="Shenoy N."/>
            <person name="Sisk P."/>
            <person name="Stolte C."/>
            <person name="Sykes S."/>
            <person name="White J."/>
            <person name="Yandava C."/>
            <person name="Allen-Vercoe E."/>
            <person name="Ambrose C."/>
            <person name="Strauss J."/>
            <person name="Daigneault M."/>
            <person name="Haas B."/>
            <person name="Nusbaum C."/>
            <person name="Birren B."/>
        </authorList>
    </citation>
    <scope>NUCLEOTIDE SEQUENCE [LARGE SCALE GENOMIC DNA]</scope>
    <source>
        <strain evidence="7 8">1_2_48FAA</strain>
    </source>
</reference>
<evidence type="ECO:0000256" key="5">
    <source>
        <dbReference type="ARBA" id="ARBA00023136"/>
    </source>
</evidence>
<comment type="subcellular location">
    <subcellularLocation>
        <location evidence="1">Cell membrane</location>
        <topology evidence="1">Multi-pass membrane protein</topology>
    </subcellularLocation>
</comment>
<feature type="transmembrane region" description="Helical" evidence="6">
    <location>
        <begin position="394"/>
        <end position="414"/>
    </location>
</feature>
<evidence type="ECO:0000256" key="2">
    <source>
        <dbReference type="ARBA" id="ARBA00022475"/>
    </source>
</evidence>
<dbReference type="AlphaFoldDB" id="E5X1M7"/>
<feature type="transmembrane region" description="Helical" evidence="6">
    <location>
        <begin position="147"/>
        <end position="170"/>
    </location>
</feature>
<dbReference type="Pfam" id="PF01943">
    <property type="entry name" value="Polysacc_synt"/>
    <property type="match status" value="1"/>
</dbReference>
<evidence type="ECO:0000256" key="4">
    <source>
        <dbReference type="ARBA" id="ARBA00022989"/>
    </source>
</evidence>
<dbReference type="PANTHER" id="PTHR30250:SF11">
    <property type="entry name" value="O-ANTIGEN TRANSPORTER-RELATED"/>
    <property type="match status" value="1"/>
</dbReference>
<accession>E5X1M7</accession>
<feature type="transmembrane region" description="Helical" evidence="6">
    <location>
        <begin position="455"/>
        <end position="477"/>
    </location>
</feature>
<dbReference type="InterPro" id="IPR002797">
    <property type="entry name" value="Polysacc_synth"/>
</dbReference>
<comment type="caution">
    <text evidence="7">The sequence shown here is derived from an EMBL/GenBank/DDBJ whole genome shotgun (WGS) entry which is preliminary data.</text>
</comment>
<protein>
    <submittedName>
        <fullName evidence="7">Polysaccharide biosynthesis protein</fullName>
    </submittedName>
</protein>
<feature type="transmembrane region" description="Helical" evidence="6">
    <location>
        <begin position="312"/>
        <end position="329"/>
    </location>
</feature>
<feature type="transmembrane region" description="Helical" evidence="6">
    <location>
        <begin position="211"/>
        <end position="230"/>
    </location>
</feature>
<feature type="transmembrane region" description="Helical" evidence="6">
    <location>
        <begin position="79"/>
        <end position="98"/>
    </location>
</feature>
<feature type="transmembrane region" description="Helical" evidence="6">
    <location>
        <begin position="176"/>
        <end position="199"/>
    </location>
</feature>
<dbReference type="Proteomes" id="UP000003246">
    <property type="component" value="Unassembled WGS sequence"/>
</dbReference>
<keyword evidence="4 6" id="KW-1133">Transmembrane helix</keyword>
<name>E5X1M7_9BACE</name>
<proteinExistence type="predicted"/>
<gene>
    <name evidence="7" type="ORF">HMPREF1016_02834</name>
</gene>
<feature type="transmembrane region" description="Helical" evidence="6">
    <location>
        <begin position="278"/>
        <end position="300"/>
    </location>
</feature>